<proteinExistence type="predicted"/>
<name>A0A0C3A742_9AGAM</name>
<dbReference type="InParanoid" id="A0A0C3A742"/>
<dbReference type="AlphaFoldDB" id="A0A0C3A742"/>
<evidence type="ECO:0000313" key="3">
    <source>
        <dbReference type="Proteomes" id="UP000053989"/>
    </source>
</evidence>
<dbReference type="Proteomes" id="UP000053989">
    <property type="component" value="Unassembled WGS sequence"/>
</dbReference>
<reference evidence="2 3" key="1">
    <citation type="submission" date="2014-04" db="EMBL/GenBank/DDBJ databases">
        <authorList>
            <consortium name="DOE Joint Genome Institute"/>
            <person name="Kuo A."/>
            <person name="Kohler A."/>
            <person name="Nagy L.G."/>
            <person name="Floudas D."/>
            <person name="Copeland A."/>
            <person name="Barry K.W."/>
            <person name="Cichocki N."/>
            <person name="Veneault-Fourrey C."/>
            <person name="LaButti K."/>
            <person name="Lindquist E.A."/>
            <person name="Lipzen A."/>
            <person name="Lundell T."/>
            <person name="Morin E."/>
            <person name="Murat C."/>
            <person name="Sun H."/>
            <person name="Tunlid A."/>
            <person name="Henrissat B."/>
            <person name="Grigoriev I.V."/>
            <person name="Hibbett D.S."/>
            <person name="Martin F."/>
            <person name="Nordberg H.P."/>
            <person name="Cantor M.N."/>
            <person name="Hua S.X."/>
        </authorList>
    </citation>
    <scope>NUCLEOTIDE SEQUENCE [LARGE SCALE GENOMIC DNA]</scope>
    <source>
        <strain evidence="2 3">Foug A</strain>
    </source>
</reference>
<gene>
    <name evidence="2" type="ORF">SCLCIDRAFT_1207934</name>
</gene>
<feature type="compositionally biased region" description="Polar residues" evidence="1">
    <location>
        <begin position="1"/>
        <end position="12"/>
    </location>
</feature>
<keyword evidence="3" id="KW-1185">Reference proteome</keyword>
<dbReference type="EMBL" id="KN822006">
    <property type="protein sequence ID" value="KIM69498.1"/>
    <property type="molecule type" value="Genomic_DNA"/>
</dbReference>
<feature type="region of interest" description="Disordered" evidence="1">
    <location>
        <begin position="1"/>
        <end position="20"/>
    </location>
</feature>
<protein>
    <submittedName>
        <fullName evidence="2">Uncharacterized protein</fullName>
    </submittedName>
</protein>
<reference evidence="3" key="2">
    <citation type="submission" date="2015-01" db="EMBL/GenBank/DDBJ databases">
        <title>Evolutionary Origins and Diversification of the Mycorrhizal Mutualists.</title>
        <authorList>
            <consortium name="DOE Joint Genome Institute"/>
            <consortium name="Mycorrhizal Genomics Consortium"/>
            <person name="Kohler A."/>
            <person name="Kuo A."/>
            <person name="Nagy L.G."/>
            <person name="Floudas D."/>
            <person name="Copeland A."/>
            <person name="Barry K.W."/>
            <person name="Cichocki N."/>
            <person name="Veneault-Fourrey C."/>
            <person name="LaButti K."/>
            <person name="Lindquist E.A."/>
            <person name="Lipzen A."/>
            <person name="Lundell T."/>
            <person name="Morin E."/>
            <person name="Murat C."/>
            <person name="Riley R."/>
            <person name="Ohm R."/>
            <person name="Sun H."/>
            <person name="Tunlid A."/>
            <person name="Henrissat B."/>
            <person name="Grigoriev I.V."/>
            <person name="Hibbett D.S."/>
            <person name="Martin F."/>
        </authorList>
    </citation>
    <scope>NUCLEOTIDE SEQUENCE [LARGE SCALE GENOMIC DNA]</scope>
    <source>
        <strain evidence="3">Foug A</strain>
    </source>
</reference>
<evidence type="ECO:0000256" key="1">
    <source>
        <dbReference type="SAM" id="MobiDB-lite"/>
    </source>
</evidence>
<sequence>MSRTTLSVSAARNSHGVCDSSADIPDVRCDINSYMSPKIVSQVSWRSEGLKNVEQVLRACPY</sequence>
<evidence type="ECO:0000313" key="2">
    <source>
        <dbReference type="EMBL" id="KIM69498.1"/>
    </source>
</evidence>
<organism evidence="2 3">
    <name type="scientific">Scleroderma citrinum Foug A</name>
    <dbReference type="NCBI Taxonomy" id="1036808"/>
    <lineage>
        <taxon>Eukaryota</taxon>
        <taxon>Fungi</taxon>
        <taxon>Dikarya</taxon>
        <taxon>Basidiomycota</taxon>
        <taxon>Agaricomycotina</taxon>
        <taxon>Agaricomycetes</taxon>
        <taxon>Agaricomycetidae</taxon>
        <taxon>Boletales</taxon>
        <taxon>Sclerodermatineae</taxon>
        <taxon>Sclerodermataceae</taxon>
        <taxon>Scleroderma</taxon>
    </lineage>
</organism>
<dbReference type="HOGENOM" id="CLU_2905484_0_0_1"/>
<accession>A0A0C3A742</accession>